<feature type="transmembrane region" description="Helical" evidence="1">
    <location>
        <begin position="36"/>
        <end position="53"/>
    </location>
</feature>
<keyword evidence="1" id="KW-0472">Membrane</keyword>
<feature type="transmembrane region" description="Helical" evidence="1">
    <location>
        <begin position="12"/>
        <end position="30"/>
    </location>
</feature>
<sequence length="72" mass="7415">MHTTGRRAWLDAADLLLSLALLVVAVGSAVESRWGQSALAVVLALAWAGAVAWRHRRAVRAAASAPAPATTG</sequence>
<name>A0A7Y9DNK2_9ACTN</name>
<protein>
    <submittedName>
        <fullName evidence="2">Uncharacterized protein</fullName>
    </submittedName>
</protein>
<dbReference type="AlphaFoldDB" id="A0A7Y9DNK2"/>
<keyword evidence="1" id="KW-1133">Transmembrane helix</keyword>
<gene>
    <name evidence="2" type="ORF">BJ968_003359</name>
</gene>
<dbReference type="RefSeq" id="WP_179753818.1">
    <property type="nucleotide sequence ID" value="NZ_BAAAGN010000003.1"/>
</dbReference>
<keyword evidence="3" id="KW-1185">Reference proteome</keyword>
<evidence type="ECO:0000313" key="3">
    <source>
        <dbReference type="Proteomes" id="UP000521922"/>
    </source>
</evidence>
<proteinExistence type="predicted"/>
<evidence type="ECO:0000256" key="1">
    <source>
        <dbReference type="SAM" id="Phobius"/>
    </source>
</evidence>
<reference evidence="2 3" key="1">
    <citation type="submission" date="2020-07" db="EMBL/GenBank/DDBJ databases">
        <title>Sequencing the genomes of 1000 actinobacteria strains.</title>
        <authorList>
            <person name="Klenk H.-P."/>
        </authorList>
    </citation>
    <scope>NUCLEOTIDE SEQUENCE [LARGE SCALE GENOMIC DNA]</scope>
    <source>
        <strain evidence="2 3">DSM 7487</strain>
    </source>
</reference>
<comment type="caution">
    <text evidence="2">The sequence shown here is derived from an EMBL/GenBank/DDBJ whole genome shotgun (WGS) entry which is preliminary data.</text>
</comment>
<keyword evidence="1" id="KW-0812">Transmembrane</keyword>
<evidence type="ECO:0000313" key="2">
    <source>
        <dbReference type="EMBL" id="NYD23819.1"/>
    </source>
</evidence>
<dbReference type="EMBL" id="JACCBB010000001">
    <property type="protein sequence ID" value="NYD23819.1"/>
    <property type="molecule type" value="Genomic_DNA"/>
</dbReference>
<accession>A0A7Y9DNK2</accession>
<organism evidence="2 3">
    <name type="scientific">Kineococcus aurantiacus</name>
    <dbReference type="NCBI Taxonomy" id="37633"/>
    <lineage>
        <taxon>Bacteria</taxon>
        <taxon>Bacillati</taxon>
        <taxon>Actinomycetota</taxon>
        <taxon>Actinomycetes</taxon>
        <taxon>Kineosporiales</taxon>
        <taxon>Kineosporiaceae</taxon>
        <taxon>Kineococcus</taxon>
    </lineage>
</organism>
<dbReference type="Proteomes" id="UP000521922">
    <property type="component" value="Unassembled WGS sequence"/>
</dbReference>